<reference evidence="3" key="2">
    <citation type="submission" date="2020-02" db="EMBL/GenBank/DDBJ databases">
        <authorList>
            <consortium name="NCBI Pathogen Detection Project"/>
        </authorList>
    </citation>
    <scope>NUCLEOTIDE SEQUENCE</scope>
    <source>
        <strain evidence="3">MA.CK_00/00001968</strain>
    </source>
</reference>
<proteinExistence type="predicted"/>
<feature type="signal peptide" evidence="2">
    <location>
        <begin position="1"/>
        <end position="39"/>
    </location>
</feature>
<dbReference type="AlphaFoldDB" id="A0A743PFR8"/>
<keyword evidence="1" id="KW-0812">Transmembrane</keyword>
<dbReference type="EMBL" id="DAAUQX010000109">
    <property type="protein sequence ID" value="HAF2131219.1"/>
    <property type="molecule type" value="Genomic_DNA"/>
</dbReference>
<evidence type="ECO:0000313" key="3">
    <source>
        <dbReference type="EMBL" id="HAF2131219.1"/>
    </source>
</evidence>
<protein>
    <submittedName>
        <fullName evidence="3">Uncharacterized protein</fullName>
    </submittedName>
</protein>
<keyword evidence="1" id="KW-0472">Membrane</keyword>
<feature type="chain" id="PRO_5027973928" evidence="2">
    <location>
        <begin position="40"/>
        <end position="95"/>
    </location>
</feature>
<comment type="caution">
    <text evidence="3">The sequence shown here is derived from an EMBL/GenBank/DDBJ whole genome shotgun (WGS) entry which is preliminary data.</text>
</comment>
<organism evidence="3">
    <name type="scientific">Salmonella enterica</name>
    <name type="common">Salmonella choleraesuis</name>
    <dbReference type="NCBI Taxonomy" id="28901"/>
    <lineage>
        <taxon>Bacteria</taxon>
        <taxon>Pseudomonadati</taxon>
        <taxon>Pseudomonadota</taxon>
        <taxon>Gammaproteobacteria</taxon>
        <taxon>Enterobacterales</taxon>
        <taxon>Enterobacteriaceae</taxon>
        <taxon>Salmonella</taxon>
    </lineage>
</organism>
<gene>
    <name evidence="3" type="ORF">G9F27_005574</name>
</gene>
<feature type="transmembrane region" description="Helical" evidence="1">
    <location>
        <begin position="55"/>
        <end position="79"/>
    </location>
</feature>
<sequence>MFKEKYAKVAGFVKENTSPVTMATAAVVGLSVAASPAFAEAPAPFSLTASLVDPIVTALATNFGVGLTAAFGLMAVTLVGKASLGLVKGVITRAF</sequence>
<accession>A0A743PFR8</accession>
<evidence type="ECO:0000256" key="2">
    <source>
        <dbReference type="SAM" id="SignalP"/>
    </source>
</evidence>
<reference evidence="3" key="1">
    <citation type="journal article" date="2018" name="Genome Biol.">
        <title>SKESA: strategic k-mer extension for scrupulous assemblies.</title>
        <authorList>
            <person name="Souvorov A."/>
            <person name="Agarwala R."/>
            <person name="Lipman D.J."/>
        </authorList>
    </citation>
    <scope>NUCLEOTIDE SEQUENCE</scope>
    <source>
        <strain evidence="3">MA.CK_00/00001968</strain>
    </source>
</reference>
<keyword evidence="1" id="KW-1133">Transmembrane helix</keyword>
<keyword evidence="2" id="KW-0732">Signal</keyword>
<evidence type="ECO:0000256" key="1">
    <source>
        <dbReference type="SAM" id="Phobius"/>
    </source>
</evidence>
<name>A0A743PFR8_SALER</name>